<gene>
    <name evidence="5" type="ORF">ACFFIP_11920</name>
</gene>
<dbReference type="InterPro" id="IPR002104">
    <property type="entry name" value="Integrase_catalytic"/>
</dbReference>
<protein>
    <submittedName>
        <fullName evidence="5">Tyrosine-type recombinase/integrase</fullName>
    </submittedName>
</protein>
<dbReference type="InterPro" id="IPR011010">
    <property type="entry name" value="DNA_brk_join_enz"/>
</dbReference>
<keyword evidence="3" id="KW-0233">DNA recombination</keyword>
<dbReference type="Gene3D" id="1.10.150.130">
    <property type="match status" value="1"/>
</dbReference>
<dbReference type="InterPro" id="IPR025269">
    <property type="entry name" value="SAM-like_dom"/>
</dbReference>
<dbReference type="EMBL" id="JBHLWI010000032">
    <property type="protein sequence ID" value="MFC0263388.1"/>
    <property type="molecule type" value="Genomic_DNA"/>
</dbReference>
<evidence type="ECO:0000313" key="5">
    <source>
        <dbReference type="EMBL" id="MFC0263388.1"/>
    </source>
</evidence>
<sequence length="402" mass="47592">MYRTKIVLKAVSKRTGRGRLNIEVTFQGNGNRERVYLATEESIECKYWVNGKISKAYPNHKEIWRRVEVRHNEIKDQLFALVNEYGFANATLFKNYFKGENNSEKDLISLFNDFIEVKRITAKYKTVTKLITIRNQMLKFMGKRKYYLHEFDQKFVNRLGHFWQDSLNLQPNTIHKNFKFLLLFMNHLHREEVLDSVKFKQLNYPRSVETNTILLQKEEVKTIIQYIPVSPRLKRVKDLFLILIFTGLRFSDGVRMSKRWVNNGFLNIHTQKTDEKISIPIHPMLREILEKYQYNLQELKISNQKFNKAVKELCFEAGITHEVEVIRYEGGIRKYIAIPKYQLIASHTGRRTFITNSILAGIPLSVIQKITGHRKLTTLQKYVDIADGIKAEEMEKLSRYFK</sequence>
<dbReference type="InterPro" id="IPR013762">
    <property type="entry name" value="Integrase-like_cat_sf"/>
</dbReference>
<evidence type="ECO:0000256" key="1">
    <source>
        <dbReference type="ARBA" id="ARBA00008857"/>
    </source>
</evidence>
<evidence type="ECO:0000256" key="3">
    <source>
        <dbReference type="ARBA" id="ARBA00023172"/>
    </source>
</evidence>
<dbReference type="RefSeq" id="WP_382387874.1">
    <property type="nucleotide sequence ID" value="NZ_JBHLWI010000032.1"/>
</dbReference>
<dbReference type="SUPFAM" id="SSF56349">
    <property type="entry name" value="DNA breaking-rejoining enzymes"/>
    <property type="match status" value="1"/>
</dbReference>
<evidence type="ECO:0000259" key="4">
    <source>
        <dbReference type="PROSITE" id="PS51898"/>
    </source>
</evidence>
<proteinExistence type="inferred from homology"/>
<keyword evidence="6" id="KW-1185">Reference proteome</keyword>
<keyword evidence="2" id="KW-0238">DNA-binding</keyword>
<feature type="domain" description="Tyr recombinase" evidence="4">
    <location>
        <begin position="210"/>
        <end position="395"/>
    </location>
</feature>
<reference evidence="5 6" key="1">
    <citation type="submission" date="2024-09" db="EMBL/GenBank/DDBJ databases">
        <authorList>
            <person name="Sun Q."/>
            <person name="Mori K."/>
        </authorList>
    </citation>
    <scope>NUCLEOTIDE SEQUENCE [LARGE SCALE GENOMIC DNA]</scope>
    <source>
        <strain evidence="5 6">CCM 7650</strain>
    </source>
</reference>
<dbReference type="PANTHER" id="PTHR30349">
    <property type="entry name" value="PHAGE INTEGRASE-RELATED"/>
    <property type="match status" value="1"/>
</dbReference>
<dbReference type="PANTHER" id="PTHR30349:SF64">
    <property type="entry name" value="PROPHAGE INTEGRASE INTD-RELATED"/>
    <property type="match status" value="1"/>
</dbReference>
<dbReference type="Proteomes" id="UP001589797">
    <property type="component" value="Unassembled WGS sequence"/>
</dbReference>
<dbReference type="PROSITE" id="PS51898">
    <property type="entry name" value="TYR_RECOMBINASE"/>
    <property type="match status" value="1"/>
</dbReference>
<name>A0ABV6FU32_9BACT</name>
<dbReference type="Pfam" id="PF00589">
    <property type="entry name" value="Phage_integrase"/>
    <property type="match status" value="1"/>
</dbReference>
<accession>A0ABV6FU32</accession>
<dbReference type="Gene3D" id="1.10.443.10">
    <property type="entry name" value="Intergrase catalytic core"/>
    <property type="match status" value="1"/>
</dbReference>
<dbReference type="InterPro" id="IPR050090">
    <property type="entry name" value="Tyrosine_recombinase_XerCD"/>
</dbReference>
<comment type="caution">
    <text evidence="5">The sequence shown here is derived from an EMBL/GenBank/DDBJ whole genome shotgun (WGS) entry which is preliminary data.</text>
</comment>
<organism evidence="5 6">
    <name type="scientific">Fontibacter flavus</name>
    <dbReference type="NCBI Taxonomy" id="654838"/>
    <lineage>
        <taxon>Bacteria</taxon>
        <taxon>Pseudomonadati</taxon>
        <taxon>Bacteroidota</taxon>
        <taxon>Cytophagia</taxon>
        <taxon>Cytophagales</taxon>
        <taxon>Cyclobacteriaceae</taxon>
        <taxon>Fontibacter</taxon>
    </lineage>
</organism>
<dbReference type="Pfam" id="PF13102">
    <property type="entry name" value="Phage_int_SAM_5"/>
    <property type="match status" value="1"/>
</dbReference>
<dbReference type="CDD" id="cd01185">
    <property type="entry name" value="INTN1_C_like"/>
    <property type="match status" value="1"/>
</dbReference>
<evidence type="ECO:0000256" key="2">
    <source>
        <dbReference type="ARBA" id="ARBA00023125"/>
    </source>
</evidence>
<dbReference type="InterPro" id="IPR010998">
    <property type="entry name" value="Integrase_recombinase_N"/>
</dbReference>
<evidence type="ECO:0000313" key="6">
    <source>
        <dbReference type="Proteomes" id="UP001589797"/>
    </source>
</evidence>
<comment type="similarity">
    <text evidence="1">Belongs to the 'phage' integrase family.</text>
</comment>